<reference evidence="3 4" key="1">
    <citation type="submission" date="2010-05" db="EMBL/GenBank/DDBJ databases">
        <title>The Genome Sequence of Thecamonas trahens ATCC 50062.</title>
        <authorList>
            <consortium name="The Broad Institute Genome Sequencing Platform"/>
            <person name="Russ C."/>
            <person name="Cuomo C."/>
            <person name="Shea T."/>
            <person name="Young S.K."/>
            <person name="Zeng Q."/>
            <person name="Koehrsen M."/>
            <person name="Haas B."/>
            <person name="Borodovsky M."/>
            <person name="Guigo R."/>
            <person name="Alvarado L."/>
            <person name="Berlin A."/>
            <person name="Bochicchio J."/>
            <person name="Borenstein D."/>
            <person name="Chapman S."/>
            <person name="Chen Z."/>
            <person name="Freedman E."/>
            <person name="Gellesch M."/>
            <person name="Goldberg J."/>
            <person name="Griggs A."/>
            <person name="Gujja S."/>
            <person name="Heilman E."/>
            <person name="Heiman D."/>
            <person name="Hepburn T."/>
            <person name="Howarth C."/>
            <person name="Jen D."/>
            <person name="Larson L."/>
            <person name="Mehta T."/>
            <person name="Park D."/>
            <person name="Pearson M."/>
            <person name="Roberts A."/>
            <person name="Saif S."/>
            <person name="Shenoy N."/>
            <person name="Sisk P."/>
            <person name="Stolte C."/>
            <person name="Sykes S."/>
            <person name="Thomson T."/>
            <person name="Walk T."/>
            <person name="White J."/>
            <person name="Yandava C."/>
            <person name="Burger G."/>
            <person name="Gray M.W."/>
            <person name="Holland P.W.H."/>
            <person name="King N."/>
            <person name="Lang F.B.F."/>
            <person name="Roger A.J."/>
            <person name="Ruiz-Trillo I."/>
            <person name="Lander E."/>
            <person name="Nusbaum C."/>
        </authorList>
    </citation>
    <scope>NUCLEOTIDE SEQUENCE [LARGE SCALE GENOMIC DNA]</scope>
    <source>
        <strain evidence="3 4">ATCC 50062</strain>
    </source>
</reference>
<feature type="coiled-coil region" evidence="1">
    <location>
        <begin position="75"/>
        <end position="123"/>
    </location>
</feature>
<dbReference type="RefSeq" id="XP_013761164.1">
    <property type="nucleotide sequence ID" value="XM_013905710.1"/>
</dbReference>
<dbReference type="EMBL" id="GL349440">
    <property type="protein sequence ID" value="KNC56122.1"/>
    <property type="molecule type" value="Genomic_DNA"/>
</dbReference>
<keyword evidence="4" id="KW-1185">Reference proteome</keyword>
<organism evidence="3 4">
    <name type="scientific">Thecamonas trahens ATCC 50062</name>
    <dbReference type="NCBI Taxonomy" id="461836"/>
    <lineage>
        <taxon>Eukaryota</taxon>
        <taxon>Apusozoa</taxon>
        <taxon>Apusomonadida</taxon>
        <taxon>Apusomonadidae</taxon>
        <taxon>Thecamonas</taxon>
    </lineage>
</organism>
<gene>
    <name evidence="3" type="ORF">AMSG_02139</name>
</gene>
<feature type="region of interest" description="Disordered" evidence="2">
    <location>
        <begin position="136"/>
        <end position="162"/>
    </location>
</feature>
<sequence length="409" mass="42019">MKKAMELSILTGCRIVLLISRDRVSADEVYSYASEGSCVDSAVALLTGIPNEEVTDEAYDEHYSAPGTAKVSTAMRRKEQAILTAEEALDSARQQVDRARAVLAVAQRAVSAAEQQMRILEECVVKGAPPAAASSMLVNPAGNEPSQAAGSSPPVETSGLPHAMQSIGDVNVIEPPPSAIFSLGSTTLLLPPSAATQLLSPSSIFGASSLLETPGDDNIFTPRTRAQLQTISNMAVGILDPAPPAGEPTDPSYAMISVRDPVGQATAAQASPQRPSVNVPQVEAHPPPSGGTTPQAAAGRHDSTTPTARYKKNLKLNLGSSTGRSRSQSASVASASGTSPSLGVTPSLALPSSSAMGPLTRQLLGGVSGVSGIPGDFPSPAPSDAGSSPGKRRRDDAESHANLKRAKHK</sequence>
<dbReference type="AlphaFoldDB" id="A0A0L0DVD7"/>
<evidence type="ECO:0000256" key="2">
    <source>
        <dbReference type="SAM" id="MobiDB-lite"/>
    </source>
</evidence>
<keyword evidence="1" id="KW-0175">Coiled coil</keyword>
<evidence type="ECO:0000313" key="4">
    <source>
        <dbReference type="Proteomes" id="UP000054408"/>
    </source>
</evidence>
<dbReference type="GeneID" id="25561843"/>
<accession>A0A0L0DVD7</accession>
<feature type="compositionally biased region" description="Polar residues" evidence="2">
    <location>
        <begin position="266"/>
        <end position="279"/>
    </location>
</feature>
<feature type="compositionally biased region" description="Low complexity" evidence="2">
    <location>
        <begin position="319"/>
        <end position="341"/>
    </location>
</feature>
<evidence type="ECO:0000313" key="3">
    <source>
        <dbReference type="EMBL" id="KNC56122.1"/>
    </source>
</evidence>
<proteinExistence type="predicted"/>
<evidence type="ECO:0000256" key="1">
    <source>
        <dbReference type="SAM" id="Coils"/>
    </source>
</evidence>
<feature type="region of interest" description="Disordered" evidence="2">
    <location>
        <begin position="364"/>
        <end position="409"/>
    </location>
</feature>
<protein>
    <submittedName>
        <fullName evidence="3">Uncharacterized protein</fullName>
    </submittedName>
</protein>
<feature type="region of interest" description="Disordered" evidence="2">
    <location>
        <begin position="263"/>
        <end position="346"/>
    </location>
</feature>
<name>A0A0L0DVD7_THETB</name>
<dbReference type="Proteomes" id="UP000054408">
    <property type="component" value="Unassembled WGS sequence"/>
</dbReference>